<keyword evidence="3" id="KW-1185">Reference proteome</keyword>
<keyword evidence="1" id="KW-0732">Signal</keyword>
<dbReference type="AlphaFoldDB" id="A0A2Z6MUK3"/>
<accession>A0A2Z6MUK3</accession>
<evidence type="ECO:0000256" key="1">
    <source>
        <dbReference type="SAM" id="SignalP"/>
    </source>
</evidence>
<sequence>MSSSYCSLIFFCIALLEEVNVWVTGPNEWIRVGSKRIGSWDDLRISLYNYCSYGTSISAQQSLQDISQKTINMLRNYGKLGEGRCWKRLRL</sequence>
<dbReference type="Proteomes" id="UP000242715">
    <property type="component" value="Unassembled WGS sequence"/>
</dbReference>
<dbReference type="EMBL" id="DF973353">
    <property type="protein sequence ID" value="GAU27435.1"/>
    <property type="molecule type" value="Genomic_DNA"/>
</dbReference>
<gene>
    <name evidence="2" type="ORF">TSUD_356710</name>
</gene>
<reference evidence="3" key="1">
    <citation type="journal article" date="2017" name="Front. Plant Sci.">
        <title>Climate Clever Clovers: New Paradigm to Reduce the Environmental Footprint of Ruminants by Breeding Low Methanogenic Forages Utilizing Haplotype Variation.</title>
        <authorList>
            <person name="Kaur P."/>
            <person name="Appels R."/>
            <person name="Bayer P.E."/>
            <person name="Keeble-Gagnere G."/>
            <person name="Wang J."/>
            <person name="Hirakawa H."/>
            <person name="Shirasawa K."/>
            <person name="Vercoe P."/>
            <person name="Stefanova K."/>
            <person name="Durmic Z."/>
            <person name="Nichols P."/>
            <person name="Revell C."/>
            <person name="Isobe S.N."/>
            <person name="Edwards D."/>
            <person name="Erskine W."/>
        </authorList>
    </citation>
    <scope>NUCLEOTIDE SEQUENCE [LARGE SCALE GENOMIC DNA]</scope>
    <source>
        <strain evidence="3">cv. Daliak</strain>
    </source>
</reference>
<protein>
    <submittedName>
        <fullName evidence="2">Uncharacterized protein</fullName>
    </submittedName>
</protein>
<evidence type="ECO:0000313" key="3">
    <source>
        <dbReference type="Proteomes" id="UP000242715"/>
    </source>
</evidence>
<feature type="signal peptide" evidence="1">
    <location>
        <begin position="1"/>
        <end position="21"/>
    </location>
</feature>
<organism evidence="2 3">
    <name type="scientific">Trifolium subterraneum</name>
    <name type="common">Subterranean clover</name>
    <dbReference type="NCBI Taxonomy" id="3900"/>
    <lineage>
        <taxon>Eukaryota</taxon>
        <taxon>Viridiplantae</taxon>
        <taxon>Streptophyta</taxon>
        <taxon>Embryophyta</taxon>
        <taxon>Tracheophyta</taxon>
        <taxon>Spermatophyta</taxon>
        <taxon>Magnoliopsida</taxon>
        <taxon>eudicotyledons</taxon>
        <taxon>Gunneridae</taxon>
        <taxon>Pentapetalae</taxon>
        <taxon>rosids</taxon>
        <taxon>fabids</taxon>
        <taxon>Fabales</taxon>
        <taxon>Fabaceae</taxon>
        <taxon>Papilionoideae</taxon>
        <taxon>50 kb inversion clade</taxon>
        <taxon>NPAAA clade</taxon>
        <taxon>Hologalegina</taxon>
        <taxon>IRL clade</taxon>
        <taxon>Trifolieae</taxon>
        <taxon>Trifolium</taxon>
    </lineage>
</organism>
<evidence type="ECO:0000313" key="2">
    <source>
        <dbReference type="EMBL" id="GAU27435.1"/>
    </source>
</evidence>
<proteinExistence type="predicted"/>
<feature type="chain" id="PRO_5016446915" evidence="1">
    <location>
        <begin position="22"/>
        <end position="91"/>
    </location>
</feature>
<name>A0A2Z6MUK3_TRISU</name>